<proteinExistence type="inferred from homology"/>
<dbReference type="RefSeq" id="WP_090505250.1">
    <property type="nucleotide sequence ID" value="NZ_FOWX01000039.1"/>
</dbReference>
<dbReference type="CDD" id="cd07092">
    <property type="entry name" value="ALDH_ABALDH-YdcW"/>
    <property type="match status" value="1"/>
</dbReference>
<evidence type="ECO:0000256" key="4">
    <source>
        <dbReference type="RuleBase" id="RU003345"/>
    </source>
</evidence>
<protein>
    <submittedName>
        <fullName evidence="6">Aminobutyraldehyde dehydrogenase</fullName>
    </submittedName>
</protein>
<comment type="similarity">
    <text evidence="4">Belongs to the aldehyde dehydrogenase family.</text>
</comment>
<dbReference type="FunFam" id="3.40.605.10:FF:000001">
    <property type="entry name" value="Aldehyde dehydrogenase 1"/>
    <property type="match status" value="1"/>
</dbReference>
<dbReference type="OrthoDB" id="9812625at2"/>
<reference evidence="7" key="1">
    <citation type="submission" date="2016-10" db="EMBL/GenBank/DDBJ databases">
        <authorList>
            <person name="Varghese N."/>
            <person name="Submissions S."/>
        </authorList>
    </citation>
    <scope>NUCLEOTIDE SEQUENCE [LARGE SCALE GENOMIC DNA]</scope>
    <source>
        <strain evidence="7">DSM 17834</strain>
    </source>
</reference>
<evidence type="ECO:0000313" key="6">
    <source>
        <dbReference type="EMBL" id="SFQ18479.1"/>
    </source>
</evidence>
<dbReference type="Pfam" id="PF00171">
    <property type="entry name" value="Aldedh"/>
    <property type="match status" value="1"/>
</dbReference>
<dbReference type="EMBL" id="FOWX01000039">
    <property type="protein sequence ID" value="SFQ18479.1"/>
    <property type="molecule type" value="Genomic_DNA"/>
</dbReference>
<dbReference type="FunFam" id="3.40.309.10:FF:000010">
    <property type="entry name" value="Gamma-aminobutyraldehyde dehydrogenase"/>
    <property type="match status" value="1"/>
</dbReference>
<dbReference type="InterPro" id="IPR015657">
    <property type="entry name" value="Aminobutyraldehyde_DH"/>
</dbReference>
<evidence type="ECO:0000313" key="7">
    <source>
        <dbReference type="Proteomes" id="UP000198784"/>
    </source>
</evidence>
<accession>A0A1I5WFW1</accession>
<dbReference type="InterPro" id="IPR016163">
    <property type="entry name" value="Ald_DH_C"/>
</dbReference>
<name>A0A1I5WFW1_9PSED</name>
<dbReference type="InterPro" id="IPR029510">
    <property type="entry name" value="Ald_DH_CS_GLU"/>
</dbReference>
<dbReference type="PROSITE" id="PS00687">
    <property type="entry name" value="ALDEHYDE_DEHYDR_GLU"/>
    <property type="match status" value="1"/>
</dbReference>
<dbReference type="InterPro" id="IPR015590">
    <property type="entry name" value="Aldehyde_DH_dom"/>
</dbReference>
<evidence type="ECO:0000256" key="3">
    <source>
        <dbReference type="PROSITE-ProRule" id="PRU10007"/>
    </source>
</evidence>
<evidence type="ECO:0000259" key="5">
    <source>
        <dbReference type="Pfam" id="PF00171"/>
    </source>
</evidence>
<evidence type="ECO:0000256" key="1">
    <source>
        <dbReference type="ARBA" id="ARBA00023002"/>
    </source>
</evidence>
<keyword evidence="1 4" id="KW-0560">Oxidoreductase</keyword>
<dbReference type="InterPro" id="IPR016161">
    <property type="entry name" value="Ald_DH/histidinol_DH"/>
</dbReference>
<keyword evidence="7" id="KW-1185">Reference proteome</keyword>
<evidence type="ECO:0000256" key="2">
    <source>
        <dbReference type="ARBA" id="ARBA00023027"/>
    </source>
</evidence>
<dbReference type="InterPro" id="IPR016162">
    <property type="entry name" value="Ald_DH_N"/>
</dbReference>
<feature type="domain" description="Aldehyde dehydrogenase" evidence="5">
    <location>
        <begin position="29"/>
        <end position="479"/>
    </location>
</feature>
<dbReference type="STRING" id="289003.SAMN05216190_13911"/>
<keyword evidence="2" id="KW-0520">NAD</keyword>
<organism evidence="6 7">
    <name type="scientific">Pseudomonas borbori</name>
    <dbReference type="NCBI Taxonomy" id="289003"/>
    <lineage>
        <taxon>Bacteria</taxon>
        <taxon>Pseudomonadati</taxon>
        <taxon>Pseudomonadota</taxon>
        <taxon>Gammaproteobacteria</taxon>
        <taxon>Pseudomonadales</taxon>
        <taxon>Pseudomonadaceae</taxon>
        <taxon>Pseudomonas</taxon>
    </lineage>
</organism>
<dbReference type="NCBIfam" id="NF010000">
    <property type="entry name" value="PRK13473.1"/>
    <property type="match status" value="1"/>
</dbReference>
<dbReference type="PANTHER" id="PTHR11699">
    <property type="entry name" value="ALDEHYDE DEHYDROGENASE-RELATED"/>
    <property type="match status" value="1"/>
</dbReference>
<feature type="active site" evidence="3">
    <location>
        <position position="255"/>
    </location>
</feature>
<dbReference type="SUPFAM" id="SSF53720">
    <property type="entry name" value="ALDH-like"/>
    <property type="match status" value="1"/>
</dbReference>
<gene>
    <name evidence="6" type="ORF">SAMN05216190_13911</name>
</gene>
<dbReference type="Gene3D" id="3.40.605.10">
    <property type="entry name" value="Aldehyde Dehydrogenase, Chain A, domain 1"/>
    <property type="match status" value="1"/>
</dbReference>
<sequence length="498" mass="53514">MAGATTSTPFCSELLIDGQLLAGAGADEPILNPANGEVLTQIAEASSEQVEAAILAAHRAFPSWSRTTPQQRSLLLLGIADAIEQRADLLAGLEALNCGKPLHLARQDDLSATVDVFRFFAGAVRCQTGQLSGEYLPGYTSMVRRDPIGVVASIAPWNYPLMMAAWKIAPALAAGNCLVFKPSEHTPLSILALAPVLAELLPRGVLNILCGGGESVGSHLVGHPRVRMVSLTGDIVTGQKILQAAAKTLKRTHLELGGKAPVIVCNDADLQAVVEGVRSYGYYNAGQDCTAACRIYAQTGIHDRLVAELGDAVNSLRFARKTDADNEIGPLISARQRDRVASFVERALGQPHIERVTGAAVHSGAGFYYQPTLLAGCRQGDEIVQREVFGPVVTVTRFDELTQAVDWANDSEYGLASSVWTGNLDKAMQVAARLQYGCTWINSHFMLVSEMPHGGLKRSGYGKDLSSDSLQDYSVVRHIMARHGQQLDRQPLDRQPLD</sequence>
<dbReference type="GO" id="GO:0004030">
    <property type="term" value="F:aldehyde dehydrogenase [NAD(P)+] activity"/>
    <property type="evidence" value="ECO:0007669"/>
    <property type="project" value="UniProtKB-ARBA"/>
</dbReference>
<dbReference type="Gene3D" id="3.40.309.10">
    <property type="entry name" value="Aldehyde Dehydrogenase, Chain A, domain 2"/>
    <property type="match status" value="1"/>
</dbReference>
<dbReference type="AlphaFoldDB" id="A0A1I5WFW1"/>
<dbReference type="Proteomes" id="UP000198784">
    <property type="component" value="Unassembled WGS sequence"/>
</dbReference>